<accession>A0A8S1ENL1</accession>
<evidence type="ECO:0000256" key="1">
    <source>
        <dbReference type="SAM" id="MobiDB-lite"/>
    </source>
</evidence>
<gene>
    <name evidence="2" type="ORF">CBOVIS_LOCUS7630</name>
</gene>
<proteinExistence type="predicted"/>
<dbReference type="Proteomes" id="UP000494206">
    <property type="component" value="Unassembled WGS sequence"/>
</dbReference>
<reference evidence="2 3" key="1">
    <citation type="submission" date="2020-04" db="EMBL/GenBank/DDBJ databases">
        <authorList>
            <person name="Laetsch R D."/>
            <person name="Stevens L."/>
            <person name="Kumar S."/>
            <person name="Blaxter L. M."/>
        </authorList>
    </citation>
    <scope>NUCLEOTIDE SEQUENCE [LARGE SCALE GENOMIC DNA]</scope>
</reference>
<feature type="region of interest" description="Disordered" evidence="1">
    <location>
        <begin position="155"/>
        <end position="174"/>
    </location>
</feature>
<feature type="compositionally biased region" description="Low complexity" evidence="1">
    <location>
        <begin position="155"/>
        <end position="168"/>
    </location>
</feature>
<name>A0A8S1ENL1_9PELO</name>
<organism evidence="2 3">
    <name type="scientific">Caenorhabditis bovis</name>
    <dbReference type="NCBI Taxonomy" id="2654633"/>
    <lineage>
        <taxon>Eukaryota</taxon>
        <taxon>Metazoa</taxon>
        <taxon>Ecdysozoa</taxon>
        <taxon>Nematoda</taxon>
        <taxon>Chromadorea</taxon>
        <taxon>Rhabditida</taxon>
        <taxon>Rhabditina</taxon>
        <taxon>Rhabditomorpha</taxon>
        <taxon>Rhabditoidea</taxon>
        <taxon>Rhabditidae</taxon>
        <taxon>Peloderinae</taxon>
        <taxon>Caenorhabditis</taxon>
    </lineage>
</organism>
<evidence type="ECO:0000313" key="3">
    <source>
        <dbReference type="Proteomes" id="UP000494206"/>
    </source>
</evidence>
<evidence type="ECO:0000313" key="2">
    <source>
        <dbReference type="EMBL" id="CAB3405433.1"/>
    </source>
</evidence>
<keyword evidence="3" id="KW-1185">Reference proteome</keyword>
<dbReference type="AlphaFoldDB" id="A0A8S1ENL1"/>
<dbReference type="EMBL" id="CADEPM010000004">
    <property type="protein sequence ID" value="CAB3405433.1"/>
    <property type="molecule type" value="Genomic_DNA"/>
</dbReference>
<feature type="compositionally biased region" description="Basic and acidic residues" evidence="1">
    <location>
        <begin position="27"/>
        <end position="36"/>
    </location>
</feature>
<feature type="region of interest" description="Disordered" evidence="1">
    <location>
        <begin position="281"/>
        <end position="325"/>
    </location>
</feature>
<sequence length="325" mass="36676">MSHFARSDAVHYAVSPRKQVSSPLPDQSRRIYERGHAHSRSWNPGAQPSPPILVNQSAAFKFYEPKPEPRVYEVPIINEPPSPTPCRRVSVVPRQAKSFDERRALIAIEQRSQTLAERQLDEEALVKEEVSAACQSLWAAKGHLERLHALGVSEPSSVSTSFESNTDSQATGDTVDIETRSNAKGKRMQYRNLLLQRQFLSTAAVSSMESNVSTDESDPLFASSFDSTRSELERRRLSLMNATDYGNQEGPSATRDYSVDARSDSLFREWSRVDPAYDPYDTRKLQRGHTVDQTTHHQQSPRRFERQFSLATAPRPNLLAAYRNG</sequence>
<feature type="region of interest" description="Disordered" evidence="1">
    <location>
        <begin position="1"/>
        <end position="50"/>
    </location>
</feature>
<comment type="caution">
    <text evidence="2">The sequence shown here is derived from an EMBL/GenBank/DDBJ whole genome shotgun (WGS) entry which is preliminary data.</text>
</comment>
<protein>
    <submittedName>
        <fullName evidence="2">Uncharacterized protein</fullName>
    </submittedName>
</protein>
<dbReference type="OrthoDB" id="6247020at2759"/>